<feature type="signal peptide" evidence="2">
    <location>
        <begin position="1"/>
        <end position="21"/>
    </location>
</feature>
<comment type="caution">
    <text evidence="3">The sequence shown here is derived from an EMBL/GenBank/DDBJ whole genome shotgun (WGS) entry which is preliminary data.</text>
</comment>
<name>A0ABV9NP22_9GAMM</name>
<gene>
    <name evidence="3" type="ORF">ACFO3Q_14560</name>
</gene>
<evidence type="ECO:0000313" key="4">
    <source>
        <dbReference type="Proteomes" id="UP001595892"/>
    </source>
</evidence>
<dbReference type="EMBL" id="JBHSGG010000043">
    <property type="protein sequence ID" value="MFC4729389.1"/>
    <property type="molecule type" value="Genomic_DNA"/>
</dbReference>
<keyword evidence="4" id="KW-1185">Reference proteome</keyword>
<organism evidence="3 4">
    <name type="scientific">Coralloluteibacterium thermophilum</name>
    <dbReference type="NCBI Taxonomy" id="2707049"/>
    <lineage>
        <taxon>Bacteria</taxon>
        <taxon>Pseudomonadati</taxon>
        <taxon>Pseudomonadota</taxon>
        <taxon>Gammaproteobacteria</taxon>
        <taxon>Lysobacterales</taxon>
        <taxon>Lysobacteraceae</taxon>
        <taxon>Coralloluteibacterium</taxon>
    </lineage>
</organism>
<evidence type="ECO:0000256" key="1">
    <source>
        <dbReference type="SAM" id="Coils"/>
    </source>
</evidence>
<feature type="chain" id="PRO_5045810017" evidence="2">
    <location>
        <begin position="22"/>
        <end position="203"/>
    </location>
</feature>
<keyword evidence="2" id="KW-0732">Signal</keyword>
<dbReference type="Proteomes" id="UP001595892">
    <property type="component" value="Unassembled WGS sequence"/>
</dbReference>
<accession>A0ABV9NP22</accession>
<proteinExistence type="predicted"/>
<sequence>MRPALASVLLLLALLPARAHAQGDAPELPPAVADAVARSADALPGSGLDAAAVERVQALLDRARQDGEAADAARADADALREEADRAEREVATLEGQLRTDPEAEFAAWRRRQPATDAVAPLERRRAQVQAEYDSARAALAQTGAALGEVLASRSSVDPALADAEARQRDAAAAAQAAYERDGGAEREAAALAAAAAWRRAAA</sequence>
<evidence type="ECO:0000313" key="3">
    <source>
        <dbReference type="EMBL" id="MFC4729389.1"/>
    </source>
</evidence>
<feature type="coiled-coil region" evidence="1">
    <location>
        <begin position="70"/>
        <end position="97"/>
    </location>
</feature>
<keyword evidence="1" id="KW-0175">Coiled coil</keyword>
<dbReference type="RefSeq" id="WP_377005460.1">
    <property type="nucleotide sequence ID" value="NZ_JBHSGG010000043.1"/>
</dbReference>
<feature type="non-terminal residue" evidence="3">
    <location>
        <position position="203"/>
    </location>
</feature>
<protein>
    <submittedName>
        <fullName evidence="3">Uncharacterized protein</fullName>
    </submittedName>
</protein>
<evidence type="ECO:0000256" key="2">
    <source>
        <dbReference type="SAM" id="SignalP"/>
    </source>
</evidence>
<reference evidence="4" key="1">
    <citation type="journal article" date="2019" name="Int. J. Syst. Evol. Microbiol.">
        <title>The Global Catalogue of Microorganisms (GCM) 10K type strain sequencing project: providing services to taxonomists for standard genome sequencing and annotation.</title>
        <authorList>
            <consortium name="The Broad Institute Genomics Platform"/>
            <consortium name="The Broad Institute Genome Sequencing Center for Infectious Disease"/>
            <person name="Wu L."/>
            <person name="Ma J."/>
        </authorList>
    </citation>
    <scope>NUCLEOTIDE SEQUENCE [LARGE SCALE GENOMIC DNA]</scope>
    <source>
        <strain evidence="4">CGMCC 1.13574</strain>
    </source>
</reference>